<feature type="domain" description="PARP catalytic" evidence="14">
    <location>
        <begin position="479"/>
        <end position="703"/>
    </location>
</feature>
<dbReference type="InterPro" id="IPR052056">
    <property type="entry name" value="Mono-ARTD/PARP"/>
</dbReference>
<dbReference type="PROSITE" id="PS51154">
    <property type="entry name" value="MACRO"/>
    <property type="match status" value="1"/>
</dbReference>
<dbReference type="GO" id="GO:0002230">
    <property type="term" value="P:positive regulation of defense response to virus by host"/>
    <property type="evidence" value="ECO:0007669"/>
    <property type="project" value="Ensembl"/>
</dbReference>
<dbReference type="VEuPathDB" id="HostDB:ENSCPOG00000022546"/>
<comment type="similarity">
    <text evidence="13">Belongs to the ARTD/PARP family.</text>
</comment>
<evidence type="ECO:0000256" key="6">
    <source>
        <dbReference type="ARBA" id="ARBA00022679"/>
    </source>
</evidence>
<reference evidence="17" key="1">
    <citation type="journal article" date="2011" name="Nature">
        <title>A high-resolution map of human evolutionary constraint using 29 mammals.</title>
        <authorList>
            <person name="Lindblad-Toh K."/>
            <person name="Garber M."/>
            <person name="Zuk O."/>
            <person name="Lin M.F."/>
            <person name="Parker B.J."/>
            <person name="Washietl S."/>
            <person name="Kheradpour P."/>
            <person name="Ernst J."/>
            <person name="Jordan G."/>
            <person name="Mauceli E."/>
            <person name="Ward L.D."/>
            <person name="Lowe C.B."/>
            <person name="Holloway A.K."/>
            <person name="Clamp M."/>
            <person name="Gnerre S."/>
            <person name="Alfoldi J."/>
            <person name="Beal K."/>
            <person name="Chang J."/>
            <person name="Clawson H."/>
            <person name="Cuff J."/>
            <person name="Di Palma F."/>
            <person name="Fitzgerald S."/>
            <person name="Flicek P."/>
            <person name="Guttman M."/>
            <person name="Hubisz M.J."/>
            <person name="Jaffe D.B."/>
            <person name="Jungreis I."/>
            <person name="Kent W.J."/>
            <person name="Kostka D."/>
            <person name="Lara M."/>
            <person name="Martins A.L."/>
            <person name="Massingham T."/>
            <person name="Moltke I."/>
            <person name="Raney B.J."/>
            <person name="Rasmussen M.D."/>
            <person name="Robinson J."/>
            <person name="Stark A."/>
            <person name="Vilella A.J."/>
            <person name="Wen J."/>
            <person name="Xie X."/>
            <person name="Zody M.C."/>
            <person name="Baldwin J."/>
            <person name="Bloom T."/>
            <person name="Chin C.W."/>
            <person name="Heiman D."/>
            <person name="Nicol R."/>
            <person name="Nusbaum C."/>
            <person name="Young S."/>
            <person name="Wilkinson J."/>
            <person name="Worley K.C."/>
            <person name="Kovar C.L."/>
            <person name="Muzny D.M."/>
            <person name="Gibbs R.A."/>
            <person name="Cree A."/>
            <person name="Dihn H.H."/>
            <person name="Fowler G."/>
            <person name="Jhangiani S."/>
            <person name="Joshi V."/>
            <person name="Lee S."/>
            <person name="Lewis L.R."/>
            <person name="Nazareth L.V."/>
            <person name="Okwuonu G."/>
            <person name="Santibanez J."/>
            <person name="Warren W.C."/>
            <person name="Mardis E.R."/>
            <person name="Weinstock G.M."/>
            <person name="Wilson R.K."/>
            <person name="Delehaunty K."/>
            <person name="Dooling D."/>
            <person name="Fronik C."/>
            <person name="Fulton L."/>
            <person name="Fulton B."/>
            <person name="Graves T."/>
            <person name="Minx P."/>
            <person name="Sodergren E."/>
            <person name="Birney E."/>
            <person name="Margulies E.H."/>
            <person name="Herrero J."/>
            <person name="Green E.D."/>
            <person name="Haussler D."/>
            <person name="Siepel A."/>
            <person name="Goldman N."/>
            <person name="Pollard K.S."/>
            <person name="Pedersen J.S."/>
            <person name="Lander E.S."/>
            <person name="Kellis M."/>
        </authorList>
    </citation>
    <scope>NUCLEOTIDE SEQUENCE [LARGE SCALE GENOMIC DNA]</scope>
    <source>
        <strain evidence="17">2N</strain>
    </source>
</reference>
<organism evidence="16 17">
    <name type="scientific">Cavia porcellus</name>
    <name type="common">Guinea pig</name>
    <dbReference type="NCBI Taxonomy" id="10141"/>
    <lineage>
        <taxon>Eukaryota</taxon>
        <taxon>Metazoa</taxon>
        <taxon>Chordata</taxon>
        <taxon>Craniata</taxon>
        <taxon>Vertebrata</taxon>
        <taxon>Euteleostomi</taxon>
        <taxon>Mammalia</taxon>
        <taxon>Eutheria</taxon>
        <taxon>Euarchontoglires</taxon>
        <taxon>Glires</taxon>
        <taxon>Rodentia</taxon>
        <taxon>Hystricomorpha</taxon>
        <taxon>Caviidae</taxon>
        <taxon>Cavia</taxon>
    </lineage>
</organism>
<dbReference type="Pfam" id="PF01661">
    <property type="entry name" value="Macro"/>
    <property type="match status" value="1"/>
</dbReference>
<keyword evidence="9" id="KW-0013">ADP-ribosylation</keyword>
<evidence type="ECO:0000256" key="1">
    <source>
        <dbReference type="ARBA" id="ARBA00004123"/>
    </source>
</evidence>
<dbReference type="InterPro" id="IPR002589">
    <property type="entry name" value="Macro_dom"/>
</dbReference>
<evidence type="ECO:0000256" key="10">
    <source>
        <dbReference type="ARBA" id="ARBA00022859"/>
    </source>
</evidence>
<evidence type="ECO:0000256" key="8">
    <source>
        <dbReference type="ARBA" id="ARBA00022737"/>
    </source>
</evidence>
<evidence type="ECO:0000256" key="3">
    <source>
        <dbReference type="ARBA" id="ARBA00022490"/>
    </source>
</evidence>
<evidence type="ECO:0000256" key="11">
    <source>
        <dbReference type="ARBA" id="ARBA00023027"/>
    </source>
</evidence>
<dbReference type="GO" id="GO:0060335">
    <property type="term" value="P:positive regulation of type II interferon-mediated signaling pathway"/>
    <property type="evidence" value="ECO:0007669"/>
    <property type="project" value="Ensembl"/>
</dbReference>
<dbReference type="GO" id="GO:0004857">
    <property type="term" value="F:enzyme inhibitor activity"/>
    <property type="evidence" value="ECO:0007669"/>
    <property type="project" value="Ensembl"/>
</dbReference>
<keyword evidence="8" id="KW-0677">Repeat</keyword>
<dbReference type="GeneTree" id="ENSGT00940000158837"/>
<evidence type="ECO:0000256" key="5">
    <source>
        <dbReference type="ARBA" id="ARBA00022676"/>
    </source>
</evidence>
<reference evidence="16" key="3">
    <citation type="submission" date="2025-09" db="UniProtKB">
        <authorList>
            <consortium name="Ensembl"/>
        </authorList>
    </citation>
    <scope>IDENTIFICATION</scope>
    <source>
        <strain evidence="16">2N</strain>
    </source>
</reference>
<dbReference type="Ensembl" id="ENSCPOT00000028327.2">
    <property type="protein sequence ID" value="ENSCPOP00000014715.2"/>
    <property type="gene ID" value="ENSCPOG00000022546.2"/>
</dbReference>
<dbReference type="CDD" id="cd02907">
    <property type="entry name" value="Macro_Af1521_BAL-like"/>
    <property type="match status" value="1"/>
</dbReference>
<dbReference type="GO" id="GO:0010629">
    <property type="term" value="P:negative regulation of gene expression"/>
    <property type="evidence" value="ECO:0007669"/>
    <property type="project" value="Ensembl"/>
</dbReference>
<dbReference type="SUPFAM" id="SSF56399">
    <property type="entry name" value="ADP-ribosylation"/>
    <property type="match status" value="1"/>
</dbReference>
<keyword evidence="3" id="KW-0963">Cytoplasm</keyword>
<proteinExistence type="inferred from homology"/>
<keyword evidence="12" id="KW-0539">Nucleus</keyword>
<dbReference type="FunCoup" id="H0VVI9">
    <property type="interactions" value="1363"/>
</dbReference>
<keyword evidence="7" id="KW-0548">Nucleotidyltransferase</keyword>
<comment type="subcellular location">
    <subcellularLocation>
        <location evidence="2">Cytoplasm</location>
    </subcellularLocation>
    <subcellularLocation>
        <location evidence="1">Nucleus</location>
    </subcellularLocation>
</comment>
<dbReference type="GO" id="GO:0072570">
    <property type="term" value="F:ADP-D-ribose binding"/>
    <property type="evidence" value="ECO:0007669"/>
    <property type="project" value="Ensembl"/>
</dbReference>
<keyword evidence="10" id="KW-0391">Immunity</keyword>
<keyword evidence="11" id="KW-0520">NAD</keyword>
<dbReference type="InterPro" id="IPR012317">
    <property type="entry name" value="Poly(ADP-ribose)pol_cat_dom"/>
</dbReference>
<keyword evidence="4" id="KW-0399">Innate immunity</keyword>
<keyword evidence="17" id="KW-1185">Reference proteome</keyword>
<protein>
    <submittedName>
        <fullName evidence="16">Poly(ADP-ribose) polymerase family member 9</fullName>
    </submittedName>
</protein>
<dbReference type="PANTHER" id="PTHR14453:SF70">
    <property type="entry name" value="PROTEIN MONO-ADP-RIBOSYLTRANSFERASE PARP9"/>
    <property type="match status" value="1"/>
</dbReference>
<evidence type="ECO:0000256" key="7">
    <source>
        <dbReference type="ARBA" id="ARBA00022695"/>
    </source>
</evidence>
<dbReference type="InterPro" id="IPR043472">
    <property type="entry name" value="Macro_dom-like"/>
</dbReference>
<evidence type="ECO:0000313" key="17">
    <source>
        <dbReference type="Proteomes" id="UP000005447"/>
    </source>
</evidence>
<dbReference type="Gene3D" id="3.40.220.10">
    <property type="entry name" value="Leucine Aminopeptidase, subunit E, domain 1"/>
    <property type="match status" value="1"/>
</dbReference>
<dbReference type="Gene3D" id="3.90.228.10">
    <property type="match status" value="1"/>
</dbReference>
<dbReference type="GO" id="GO:0090734">
    <property type="term" value="C:site of DNA damage"/>
    <property type="evidence" value="ECO:0007669"/>
    <property type="project" value="Ensembl"/>
</dbReference>
<dbReference type="GO" id="GO:0005739">
    <property type="term" value="C:mitochondrion"/>
    <property type="evidence" value="ECO:0007669"/>
    <property type="project" value="Ensembl"/>
</dbReference>
<dbReference type="Bgee" id="ENSCPOG00000022546">
    <property type="expression patterns" value="Expressed in pituitary gland and 12 other cell types or tissues"/>
</dbReference>
<dbReference type="EMBL" id="AAKN02049322">
    <property type="status" value="NOT_ANNOTATED_CDS"/>
    <property type="molecule type" value="Genomic_DNA"/>
</dbReference>
<evidence type="ECO:0000259" key="15">
    <source>
        <dbReference type="PROSITE" id="PS51154"/>
    </source>
</evidence>
<dbReference type="GO" id="GO:0000077">
    <property type="term" value="P:DNA damage checkpoint signaling"/>
    <property type="evidence" value="ECO:0007669"/>
    <property type="project" value="Ensembl"/>
</dbReference>
<accession>H0VVI9</accession>
<feature type="domain" description="Macro" evidence="15">
    <location>
        <begin position="66"/>
        <end position="254"/>
    </location>
</feature>
<dbReference type="Proteomes" id="UP000005447">
    <property type="component" value="Unassembled WGS sequence"/>
</dbReference>
<evidence type="ECO:0000256" key="4">
    <source>
        <dbReference type="ARBA" id="ARBA00022588"/>
    </source>
</evidence>
<keyword evidence="5" id="KW-0328">Glycosyltransferase</keyword>
<dbReference type="GO" id="GO:0003950">
    <property type="term" value="F:NAD+ poly-ADP-ribosyltransferase activity"/>
    <property type="evidence" value="ECO:0007669"/>
    <property type="project" value="Ensembl"/>
</dbReference>
<dbReference type="FunFam" id="3.40.220.10:FF:000010">
    <property type="entry name" value="Poly [ADP-ribose] polymerase"/>
    <property type="match status" value="1"/>
</dbReference>
<dbReference type="GO" id="GO:1900182">
    <property type="term" value="P:positive regulation of protein localization to nucleus"/>
    <property type="evidence" value="ECO:0007669"/>
    <property type="project" value="Ensembl"/>
</dbReference>
<dbReference type="GO" id="GO:0005654">
    <property type="term" value="C:nucleoplasm"/>
    <property type="evidence" value="ECO:0007669"/>
    <property type="project" value="Ensembl"/>
</dbReference>
<dbReference type="GO" id="GO:0045893">
    <property type="term" value="P:positive regulation of DNA-templated transcription"/>
    <property type="evidence" value="ECO:0007669"/>
    <property type="project" value="Ensembl"/>
</dbReference>
<dbReference type="GO" id="GO:0045087">
    <property type="term" value="P:innate immune response"/>
    <property type="evidence" value="ECO:0007669"/>
    <property type="project" value="UniProtKB-KW"/>
</dbReference>
<name>H0VVI9_CAVPO</name>
<dbReference type="GO" id="GO:0005829">
    <property type="term" value="C:cytosol"/>
    <property type="evidence" value="ECO:0007669"/>
    <property type="project" value="Ensembl"/>
</dbReference>
<dbReference type="OMA" id="CTQIIVE"/>
<dbReference type="GO" id="GO:0042393">
    <property type="term" value="F:histone binding"/>
    <property type="evidence" value="ECO:0007669"/>
    <property type="project" value="Ensembl"/>
</dbReference>
<dbReference type="STRING" id="10141.ENSCPOP00000014715"/>
<dbReference type="GO" id="GO:0003714">
    <property type="term" value="F:transcription corepressor activity"/>
    <property type="evidence" value="ECO:0007669"/>
    <property type="project" value="Ensembl"/>
</dbReference>
<evidence type="ECO:0000256" key="9">
    <source>
        <dbReference type="ARBA" id="ARBA00022765"/>
    </source>
</evidence>
<dbReference type="GO" id="GO:0010608">
    <property type="term" value="P:post-transcriptional regulation of gene expression"/>
    <property type="evidence" value="ECO:0007669"/>
    <property type="project" value="Ensembl"/>
</dbReference>
<dbReference type="GO" id="GO:0016779">
    <property type="term" value="F:nucleotidyltransferase activity"/>
    <property type="evidence" value="ECO:0007669"/>
    <property type="project" value="UniProtKB-KW"/>
</dbReference>
<dbReference type="HOGENOM" id="CLU_012160_0_0_1"/>
<evidence type="ECO:0000313" key="16">
    <source>
        <dbReference type="Ensembl" id="ENSCPOP00000014715.2"/>
    </source>
</evidence>
<reference evidence="16" key="2">
    <citation type="submission" date="2025-08" db="UniProtKB">
        <authorList>
            <consortium name="Ensembl"/>
        </authorList>
    </citation>
    <scope>IDENTIFICATION</scope>
    <source>
        <strain evidence="16">2N</strain>
    </source>
</reference>
<dbReference type="eggNOG" id="KOG2633">
    <property type="taxonomic scope" value="Eukaryota"/>
</dbReference>
<dbReference type="GO" id="GO:0070212">
    <property type="term" value="P:protein poly-ADP-ribosylation"/>
    <property type="evidence" value="ECO:0007669"/>
    <property type="project" value="TreeGrafter"/>
</dbReference>
<dbReference type="SUPFAM" id="SSF52949">
    <property type="entry name" value="Macro domain-like"/>
    <property type="match status" value="1"/>
</dbReference>
<dbReference type="GO" id="GO:0097677">
    <property type="term" value="F:STAT family protein binding"/>
    <property type="evidence" value="ECO:0007669"/>
    <property type="project" value="Ensembl"/>
</dbReference>
<dbReference type="GO" id="GO:0006302">
    <property type="term" value="P:double-strand break repair"/>
    <property type="evidence" value="ECO:0007669"/>
    <property type="project" value="Ensembl"/>
</dbReference>
<gene>
    <name evidence="16" type="primary">PARP9</name>
</gene>
<dbReference type="SMART" id="SM00506">
    <property type="entry name" value="A1pp"/>
    <property type="match status" value="1"/>
</dbReference>
<dbReference type="CDD" id="cd01439">
    <property type="entry name" value="TCCD_inducible_PARP_like"/>
    <property type="match status" value="1"/>
</dbReference>
<keyword evidence="6" id="KW-0808">Transferase</keyword>
<sequence length="703" mass="78221">YVHLKDSWARARDVAHVSHQIPINHNDFIILKNLESQLCKVLLAKFGCTSTLISPGLERNSQPLAQQVFRKRLTCGTVLSVWKDDLTRHAVDAVVNAANEDLVHGGGLAGALVKAGGYEIQLESSEIVATFGRVPTGEIAVTGAGRLPCRLIIHAVGPRWKSVDSQGCVNKLQEVTFRILHYVTYENTDIKTVAIPALSSGVFQFPLHLCTSTIVENIKLFLQSKQAGNLKEIHLVSNEDCTVASFKAASKTILGKNELGRRMSPETTPPVNIQTVQSLSLQIGPGRVEQQMVNLCFLSLGALFCAILKSIDSQAQWCRSVITGLWEAEAGRSQLSTKALSSTPSTANKQTHPSLSWSLIIIVLGPHQWTREKQRENGLTDGSPGISLKGFDKEDMYEAEAWIRKILTPQDHYIIENNHILYLGKKEHEFLSDVQTTSSVCILEVISPEKATLDIKGARTDCIEVVLNIECMLCEVQEEIARKKEQGLRSLSGGWLPVMFFPSQELQDQKKRFEKCGLQVIKVEKVKNVVLMNAFQRMKKMMEGRPCRDPVSRRLFQQVPRQFCNLVCRVGFQRLYSEPYPEYGAGIYFIGSLKKLAEQVKKNPATDKWIYVFEAEVLTGSFCQGRQRNFVPLPPRPGTIGGYDSMVDNVSSPETFVIFSGTQAMPQYLWTCIQDHAGSKEYSSGRGEFHISLSQFSGGSSVD</sequence>
<dbReference type="AlphaFoldDB" id="H0VVI9"/>
<evidence type="ECO:0000256" key="12">
    <source>
        <dbReference type="ARBA" id="ARBA00023242"/>
    </source>
</evidence>
<evidence type="ECO:0000259" key="14">
    <source>
        <dbReference type="PROSITE" id="PS51059"/>
    </source>
</evidence>
<evidence type="ECO:0000256" key="13">
    <source>
        <dbReference type="ARBA" id="ARBA00024347"/>
    </source>
</evidence>
<dbReference type="GO" id="GO:0032991">
    <property type="term" value="C:protein-containing complex"/>
    <property type="evidence" value="ECO:0007669"/>
    <property type="project" value="Ensembl"/>
</dbReference>
<dbReference type="GO" id="GO:0140802">
    <property type="term" value="F:NAD+-protein-C-terminal glycine ADP-ribosyltransferase activity"/>
    <property type="evidence" value="ECO:0007669"/>
    <property type="project" value="Ensembl"/>
</dbReference>
<dbReference type="PANTHER" id="PTHR14453">
    <property type="entry name" value="PARP/ZINC FINGER CCCH TYPE DOMAIN CONTAINING PROTEIN"/>
    <property type="match status" value="1"/>
</dbReference>
<dbReference type="GO" id="GO:0044389">
    <property type="term" value="F:ubiquitin-like protein ligase binding"/>
    <property type="evidence" value="ECO:0007669"/>
    <property type="project" value="Ensembl"/>
</dbReference>
<dbReference type="PROSITE" id="PS51059">
    <property type="entry name" value="PARP_CATALYTIC"/>
    <property type="match status" value="1"/>
</dbReference>
<evidence type="ECO:0000256" key="2">
    <source>
        <dbReference type="ARBA" id="ARBA00004496"/>
    </source>
</evidence>
<dbReference type="GO" id="GO:0000122">
    <property type="term" value="P:negative regulation of transcription by RNA polymerase II"/>
    <property type="evidence" value="ECO:0007669"/>
    <property type="project" value="Ensembl"/>
</dbReference>
<dbReference type="InParanoid" id="H0VVI9"/>